<keyword evidence="1" id="KW-1133">Transmembrane helix</keyword>
<dbReference type="EMBL" id="BJUY01000007">
    <property type="protein sequence ID" value="GEK91233.1"/>
    <property type="molecule type" value="Genomic_DNA"/>
</dbReference>
<sequence length="74" mass="8336">MFKVLQKVFIVLSVIVAIYVLITSNYSLFPIPSFLLLLSILVRALYDFKKGRKIIGVSGLAVVLILFLMLIHVL</sequence>
<protein>
    <recommendedName>
        <fullName evidence="4">AI-2E family transporter</fullName>
    </recommendedName>
</protein>
<comment type="caution">
    <text evidence="2">The sequence shown here is derived from an EMBL/GenBank/DDBJ whole genome shotgun (WGS) entry which is preliminary data.</text>
</comment>
<evidence type="ECO:0008006" key="4">
    <source>
        <dbReference type="Google" id="ProtNLM"/>
    </source>
</evidence>
<proteinExistence type="predicted"/>
<accession>A0A511AV57</accession>
<evidence type="ECO:0000313" key="2">
    <source>
        <dbReference type="EMBL" id="GEK91233.1"/>
    </source>
</evidence>
<keyword evidence="1" id="KW-0812">Transmembrane</keyword>
<gene>
    <name evidence="2" type="ORF">AKA01nite_08550</name>
</gene>
<feature type="transmembrane region" description="Helical" evidence="1">
    <location>
        <begin position="5"/>
        <end position="22"/>
    </location>
</feature>
<keyword evidence="1" id="KW-0472">Membrane</keyword>
<evidence type="ECO:0000256" key="1">
    <source>
        <dbReference type="SAM" id="Phobius"/>
    </source>
</evidence>
<dbReference type="Proteomes" id="UP000321662">
    <property type="component" value="Unassembled WGS sequence"/>
</dbReference>
<name>A0A511AV57_9LACT</name>
<feature type="transmembrane region" description="Helical" evidence="1">
    <location>
        <begin position="53"/>
        <end position="73"/>
    </location>
</feature>
<reference evidence="2 3" key="1">
    <citation type="submission" date="2019-07" db="EMBL/GenBank/DDBJ databases">
        <title>Whole genome shotgun sequence of Alkalibacterium kapii NBRC 103247.</title>
        <authorList>
            <person name="Hosoyama A."/>
            <person name="Uohara A."/>
            <person name="Ohji S."/>
            <person name="Ichikawa N."/>
        </authorList>
    </citation>
    <scope>NUCLEOTIDE SEQUENCE [LARGE SCALE GENOMIC DNA]</scope>
    <source>
        <strain evidence="2 3">NBRC 103247</strain>
    </source>
</reference>
<organism evidence="2 3">
    <name type="scientific">Alkalibacterium kapii</name>
    <dbReference type="NCBI Taxonomy" id="426704"/>
    <lineage>
        <taxon>Bacteria</taxon>
        <taxon>Bacillati</taxon>
        <taxon>Bacillota</taxon>
        <taxon>Bacilli</taxon>
        <taxon>Lactobacillales</taxon>
        <taxon>Carnobacteriaceae</taxon>
        <taxon>Alkalibacterium</taxon>
    </lineage>
</organism>
<evidence type="ECO:0000313" key="3">
    <source>
        <dbReference type="Proteomes" id="UP000321662"/>
    </source>
</evidence>
<dbReference type="AlphaFoldDB" id="A0A511AV57"/>
<keyword evidence="3" id="KW-1185">Reference proteome</keyword>